<dbReference type="InterPro" id="IPR044148">
    <property type="entry name" value="ALDH_GabD1-like"/>
</dbReference>
<comment type="caution">
    <text evidence="5">The sequence shown here is derived from an EMBL/GenBank/DDBJ whole genome shotgun (WGS) entry which is preliminary data.</text>
</comment>
<evidence type="ECO:0000256" key="3">
    <source>
        <dbReference type="ARBA" id="ARBA00023002"/>
    </source>
</evidence>
<proteinExistence type="inferred from homology"/>
<dbReference type="Gene3D" id="3.40.309.10">
    <property type="entry name" value="Aldehyde Dehydrogenase, Chain A, domain 2"/>
    <property type="match status" value="1"/>
</dbReference>
<evidence type="ECO:0000256" key="1">
    <source>
        <dbReference type="ARBA" id="ARBA00009986"/>
    </source>
</evidence>
<dbReference type="STRING" id="1693.BMIN_0109"/>
<keyword evidence="2" id="KW-0521">NADP</keyword>
<keyword evidence="3 5" id="KW-0560">Oxidoreductase</keyword>
<keyword evidence="6" id="KW-1185">Reference proteome</keyword>
<dbReference type="GO" id="GO:0004030">
    <property type="term" value="F:aldehyde dehydrogenase [NAD(P)+] activity"/>
    <property type="evidence" value="ECO:0007669"/>
    <property type="project" value="InterPro"/>
</dbReference>
<dbReference type="Proteomes" id="UP000029014">
    <property type="component" value="Unassembled WGS sequence"/>
</dbReference>
<dbReference type="RefSeq" id="WP_022860868.1">
    <property type="nucleotide sequence ID" value="NZ_JGZD01000009.1"/>
</dbReference>
<comment type="similarity">
    <text evidence="1">Belongs to the aldehyde dehydrogenase family.</text>
</comment>
<reference evidence="5 6" key="1">
    <citation type="submission" date="2014-03" db="EMBL/GenBank/DDBJ databases">
        <title>Genomics of Bifidobacteria.</title>
        <authorList>
            <person name="Ventura M."/>
            <person name="Milani C."/>
            <person name="Lugli G.A."/>
        </authorList>
    </citation>
    <scope>NUCLEOTIDE SEQUENCE [LARGE SCALE GENOMIC DNA]</scope>
    <source>
        <strain evidence="5 6">LMG 11592</strain>
    </source>
</reference>
<dbReference type="InterPro" id="IPR016163">
    <property type="entry name" value="Ald_DH_C"/>
</dbReference>
<gene>
    <name evidence="5" type="ORF">BMIN_0109</name>
</gene>
<evidence type="ECO:0000256" key="2">
    <source>
        <dbReference type="ARBA" id="ARBA00022857"/>
    </source>
</evidence>
<evidence type="ECO:0000259" key="4">
    <source>
        <dbReference type="Pfam" id="PF00171"/>
    </source>
</evidence>
<organism evidence="5 6">
    <name type="scientific">Bifidobacterium minimum</name>
    <dbReference type="NCBI Taxonomy" id="1693"/>
    <lineage>
        <taxon>Bacteria</taxon>
        <taxon>Bacillati</taxon>
        <taxon>Actinomycetota</taxon>
        <taxon>Actinomycetes</taxon>
        <taxon>Bifidobacteriales</taxon>
        <taxon>Bifidobacteriaceae</taxon>
        <taxon>Bifidobacterium</taxon>
    </lineage>
</organism>
<dbReference type="SUPFAM" id="SSF53720">
    <property type="entry name" value="ALDH-like"/>
    <property type="match status" value="1"/>
</dbReference>
<dbReference type="InterPro" id="IPR016161">
    <property type="entry name" value="Ald_DH/histidinol_DH"/>
</dbReference>
<dbReference type="eggNOG" id="COG1012">
    <property type="taxonomic scope" value="Bacteria"/>
</dbReference>
<dbReference type="PANTHER" id="PTHR43217:SF2">
    <property type="entry name" value="SUCCINATE-SEMIALDEHYDE DEHYDROGENASE [NADP(+)]"/>
    <property type="match status" value="1"/>
</dbReference>
<accession>A0A087BMG8</accession>
<dbReference type="FunFam" id="3.40.605.10:FF:000012">
    <property type="entry name" value="NAD-dependent succinate-semialdehyde dehydrogenase"/>
    <property type="match status" value="1"/>
</dbReference>
<dbReference type="Gene3D" id="3.40.605.10">
    <property type="entry name" value="Aldehyde Dehydrogenase, Chain A, domain 1"/>
    <property type="match status" value="1"/>
</dbReference>
<feature type="domain" description="Aldehyde dehydrogenase" evidence="4">
    <location>
        <begin position="2"/>
        <end position="439"/>
    </location>
</feature>
<dbReference type="InterPro" id="IPR016162">
    <property type="entry name" value="Ald_DH_N"/>
</dbReference>
<dbReference type="EMBL" id="JGZD01000009">
    <property type="protein sequence ID" value="KFI72218.1"/>
    <property type="molecule type" value="Genomic_DNA"/>
</dbReference>
<evidence type="ECO:0000313" key="5">
    <source>
        <dbReference type="EMBL" id="KFI72218.1"/>
    </source>
</evidence>
<dbReference type="EC" id="1.2.1.79" evidence="5"/>
<dbReference type="InterPro" id="IPR015590">
    <property type="entry name" value="Aldehyde_DH_dom"/>
</dbReference>
<dbReference type="GO" id="GO:0036243">
    <property type="term" value="F:succinate-semialdehyde dehydrogenase (NADP+) activity"/>
    <property type="evidence" value="ECO:0007669"/>
    <property type="project" value="UniProtKB-EC"/>
</dbReference>
<evidence type="ECO:0000313" key="6">
    <source>
        <dbReference type="Proteomes" id="UP000029014"/>
    </source>
</evidence>
<protein>
    <submittedName>
        <fullName evidence="5">AldH aldehyde dehydrogenase (NAD(P) )</fullName>
        <ecNumber evidence="5">1.2.1.79</ecNumber>
    </submittedName>
</protein>
<dbReference type="AlphaFoldDB" id="A0A087BMG8"/>
<dbReference type="Pfam" id="PF00171">
    <property type="entry name" value="Aldedh"/>
    <property type="match status" value="1"/>
</dbReference>
<dbReference type="PANTHER" id="PTHR43217">
    <property type="entry name" value="SUCCINATE SEMIALDEHYDE DEHYDROGENASE [NAD(P)+] SAD"/>
    <property type="match status" value="1"/>
</dbReference>
<dbReference type="InterPro" id="IPR047110">
    <property type="entry name" value="GABD/Sad-like"/>
</dbReference>
<name>A0A087BMG8_9BIFI</name>
<dbReference type="GO" id="GO:0004777">
    <property type="term" value="F:succinate-semialdehyde dehydrogenase (NAD+) activity"/>
    <property type="evidence" value="ECO:0007669"/>
    <property type="project" value="TreeGrafter"/>
</dbReference>
<sequence length="446" mass="48424">MYAVINPATGEVEEEYETFTDDQVREAVASADRTWREWSLVSSLDSRIPLMRNVVEIYMRRRDELADIIHHEMGKSLEEAVGEVEFSAQIYAYYADHARELLADMPVDRLGGGTALVRKLPLGPLLGIMPWNYPYYQVARFAGPNLLIGNTVILKHASLCPKSSAAMEAIFLEAGFPRGAFVNIYATIDQVAAVIADPRVRGVSLTGSERAGKQVASEAGSALKKVVCELGGNDPFIVMSTDDLDEAVGYGIAARYENVGQICNGAKRFIVVDGLYDDFLGRFVEASKKLDLAPMCSEAAAANLSRQVHRALDEGATLVMGDPDNHGARFSPVILADIPEGASARHEEFFGPVSQFYRVADAGEALRVANDTPYGLGSYVFTTDPSEAEFFANGLETGMTYVNEAGADSAELPFGGVKNSGFGREMGVLGMREFVNLKLITHHRGA</sequence>
<dbReference type="CDD" id="cd07100">
    <property type="entry name" value="ALDH_SSADH1_GabD1"/>
    <property type="match status" value="1"/>
</dbReference>